<dbReference type="PANTHER" id="PTHR42643:SF30">
    <property type="entry name" value="IONOTROPIC RECEPTOR 40A-RELATED"/>
    <property type="match status" value="1"/>
</dbReference>
<evidence type="ECO:0000256" key="3">
    <source>
        <dbReference type="ARBA" id="ARBA00022692"/>
    </source>
</evidence>
<evidence type="ECO:0000256" key="6">
    <source>
        <dbReference type="ARBA" id="ARBA00023170"/>
    </source>
</evidence>
<evidence type="ECO:0000256" key="5">
    <source>
        <dbReference type="ARBA" id="ARBA00023136"/>
    </source>
</evidence>
<sequence length="543" mass="63158">MLRVMSVLKVFGVLVIVPVSACFILIAPNVNATFYAHTLLELHRRVCPVLEYRNLVILWLSHDIVVDAVLPHIISEITYSKTISIAVRENITDKDLFYSCNLLFMDSLNDFEIVNSLQESVKAIYFYPKWIHEMVKASANETLLHLVRFGYRVVYDHSNTIAIYRWNKYSNQTTTIDPYKIAVPDETRDMHGYNLTMFYYEPISSVMTFDAYFLELVCSKRNASAIQMANSSHPCDIYSAIGFQYMYRSWLLHTFGTTFIAVNVPRAKPKPIVSVLIDPFDKYVWITYLMLVLTMAVTISQFGEILGRCRFVEIVLELVMTCLAGPSRTYGGTFENRLLTMFCLMGIVLISSYQSLIISFMSIVRYGSEINTLEEIREQCLFEDYDEPKSFGFKTYPNGTYPELGLGCNFEMGRDNELLSLRIAANLINVRQDYGREDYIRYRIEKYRFANAKAFEYPMGFIVRPQARELFLFYTQAVFESGIYEYYYKNKSTPAWLYKRNKFANEVVKVKDLMLLWYAYVCGILLSIVSLVLEKVVHKEFKR</sequence>
<dbReference type="GO" id="GO:0005886">
    <property type="term" value="C:plasma membrane"/>
    <property type="evidence" value="ECO:0007669"/>
    <property type="project" value="UniProtKB-SubCell"/>
</dbReference>
<evidence type="ECO:0000313" key="10">
    <source>
        <dbReference type="Proteomes" id="UP000075840"/>
    </source>
</evidence>
<evidence type="ECO:0000313" key="9">
    <source>
        <dbReference type="EnsemblMetazoa" id="AARA018532-PA"/>
    </source>
</evidence>
<evidence type="ECO:0000256" key="4">
    <source>
        <dbReference type="ARBA" id="ARBA00022989"/>
    </source>
</evidence>
<accession>A0A8W7MT98</accession>
<feature type="transmembrane region" description="Helical" evidence="8">
    <location>
        <begin position="515"/>
        <end position="533"/>
    </location>
</feature>
<evidence type="ECO:0000256" key="1">
    <source>
        <dbReference type="ARBA" id="ARBA00004651"/>
    </source>
</evidence>
<keyword evidence="5 8" id="KW-0472">Membrane</keyword>
<dbReference type="InterPro" id="IPR052192">
    <property type="entry name" value="Insect_Ionotropic_Sensory_Rcpt"/>
</dbReference>
<dbReference type="AlphaFoldDB" id="A0A8W7MT98"/>
<feature type="transmembrane region" description="Helical" evidence="8">
    <location>
        <begin position="338"/>
        <end position="364"/>
    </location>
</feature>
<evidence type="ECO:0000256" key="8">
    <source>
        <dbReference type="SAM" id="Phobius"/>
    </source>
</evidence>
<dbReference type="EnsemblMetazoa" id="AARA018532-RA">
    <property type="protein sequence ID" value="AARA018532-PA"/>
    <property type="gene ID" value="AARA018532"/>
</dbReference>
<evidence type="ECO:0000256" key="2">
    <source>
        <dbReference type="ARBA" id="ARBA00022475"/>
    </source>
</evidence>
<keyword evidence="4 8" id="KW-1133">Transmembrane helix</keyword>
<dbReference type="PANTHER" id="PTHR42643">
    <property type="entry name" value="IONOTROPIC RECEPTOR 20A-RELATED"/>
    <property type="match status" value="1"/>
</dbReference>
<keyword evidence="2" id="KW-1003">Cell membrane</keyword>
<proteinExistence type="predicted"/>
<name>A0A8W7MT98_ANOAR</name>
<dbReference type="EMBL" id="APCN01005855">
    <property type="status" value="NOT_ANNOTATED_CDS"/>
    <property type="molecule type" value="Genomic_DNA"/>
</dbReference>
<keyword evidence="7" id="KW-0325">Glycoprotein</keyword>
<keyword evidence="6" id="KW-0675">Receptor</keyword>
<protein>
    <submittedName>
        <fullName evidence="9">Uncharacterized protein</fullName>
    </submittedName>
</protein>
<dbReference type="Proteomes" id="UP000075840">
    <property type="component" value="Unassembled WGS sequence"/>
</dbReference>
<keyword evidence="10" id="KW-1185">Reference proteome</keyword>
<feature type="transmembrane region" description="Helical" evidence="8">
    <location>
        <begin position="283"/>
        <end position="302"/>
    </location>
</feature>
<reference evidence="9" key="1">
    <citation type="submission" date="2022-08" db="UniProtKB">
        <authorList>
            <consortium name="EnsemblMetazoa"/>
        </authorList>
    </citation>
    <scope>IDENTIFICATION</scope>
    <source>
        <strain evidence="9">Dongola</strain>
    </source>
</reference>
<keyword evidence="3 8" id="KW-0812">Transmembrane</keyword>
<evidence type="ECO:0000256" key="7">
    <source>
        <dbReference type="ARBA" id="ARBA00023180"/>
    </source>
</evidence>
<comment type="subcellular location">
    <subcellularLocation>
        <location evidence="1">Cell membrane</location>
        <topology evidence="1">Multi-pass membrane protein</topology>
    </subcellularLocation>
</comment>
<organism evidence="9 10">
    <name type="scientific">Anopheles arabiensis</name>
    <name type="common">Mosquito</name>
    <dbReference type="NCBI Taxonomy" id="7173"/>
    <lineage>
        <taxon>Eukaryota</taxon>
        <taxon>Metazoa</taxon>
        <taxon>Ecdysozoa</taxon>
        <taxon>Arthropoda</taxon>
        <taxon>Hexapoda</taxon>
        <taxon>Insecta</taxon>
        <taxon>Pterygota</taxon>
        <taxon>Neoptera</taxon>
        <taxon>Endopterygota</taxon>
        <taxon>Diptera</taxon>
        <taxon>Nematocera</taxon>
        <taxon>Culicoidea</taxon>
        <taxon>Culicidae</taxon>
        <taxon>Anophelinae</taxon>
        <taxon>Anopheles</taxon>
    </lineage>
</organism>